<keyword evidence="3 6" id="KW-0694">RNA-binding</keyword>
<evidence type="ECO:0000256" key="6">
    <source>
        <dbReference type="HAMAP-Rule" id="MF_00073"/>
    </source>
</evidence>
<evidence type="ECO:0000313" key="8">
    <source>
        <dbReference type="EMBL" id="EGF90464.1"/>
    </source>
</evidence>
<evidence type="ECO:0000256" key="3">
    <source>
        <dbReference type="ARBA" id="ARBA00022884"/>
    </source>
</evidence>
<dbReference type="Gene3D" id="1.10.940.10">
    <property type="entry name" value="NusB-like"/>
    <property type="match status" value="1"/>
</dbReference>
<dbReference type="AlphaFoldDB" id="F4QQH7"/>
<dbReference type="HOGENOM" id="CLU_087843_4_0_5"/>
<dbReference type="InterPro" id="IPR035926">
    <property type="entry name" value="NusB-like_sf"/>
</dbReference>
<dbReference type="RefSeq" id="WP_006274268.1">
    <property type="nucleotide sequence ID" value="NZ_GL883079.1"/>
</dbReference>
<name>F4QQH7_9CAUL</name>
<accession>F4QQH7</accession>
<dbReference type="PANTHER" id="PTHR11078">
    <property type="entry name" value="N UTILIZATION SUBSTANCE PROTEIN B-RELATED"/>
    <property type="match status" value="1"/>
</dbReference>
<sequence length="173" mass="19297">MSDAKPQSLKAVMDQLNAETGAKPLTQRDKRARTVARLVLVQALYQMEITGTGVETVVREFADHRFDTDLEGEPLAQADEAFFGEGARAVVREQGVIDPLITHRLASGWRLERLDTTVRAILRAGTWELKFRPDIGLEVVINEYVEIARAFFGETEARFVNAALDGVAKDVRK</sequence>
<dbReference type="InterPro" id="IPR006027">
    <property type="entry name" value="NusB_RsmB_TIM44"/>
</dbReference>
<dbReference type="GO" id="GO:0005829">
    <property type="term" value="C:cytosol"/>
    <property type="evidence" value="ECO:0007669"/>
    <property type="project" value="TreeGrafter"/>
</dbReference>
<dbReference type="Proteomes" id="UP000006512">
    <property type="component" value="Unassembled WGS sequence"/>
</dbReference>
<dbReference type="PANTHER" id="PTHR11078:SF3">
    <property type="entry name" value="ANTITERMINATION NUSB DOMAIN-CONTAINING PROTEIN"/>
    <property type="match status" value="1"/>
</dbReference>
<dbReference type="InterPro" id="IPR011605">
    <property type="entry name" value="NusB_fam"/>
</dbReference>
<evidence type="ECO:0000256" key="2">
    <source>
        <dbReference type="ARBA" id="ARBA00022814"/>
    </source>
</evidence>
<reference evidence="9" key="1">
    <citation type="submission" date="2011-03" db="EMBL/GenBank/DDBJ databases">
        <title>Draft genome sequence of Brevundimonas diminuta.</title>
        <authorList>
            <person name="Brown P.J.B."/>
            <person name="Buechlein A."/>
            <person name="Hemmerich C."/>
            <person name="Brun Y.V."/>
        </authorList>
    </citation>
    <scope>NUCLEOTIDE SEQUENCE [LARGE SCALE GENOMIC DNA]</scope>
    <source>
        <strain evidence="9">C19</strain>
    </source>
</reference>
<organism evidence="8 9">
    <name type="scientific">Asticcacaulis biprosthecium C19</name>
    <dbReference type="NCBI Taxonomy" id="715226"/>
    <lineage>
        <taxon>Bacteria</taxon>
        <taxon>Pseudomonadati</taxon>
        <taxon>Pseudomonadota</taxon>
        <taxon>Alphaproteobacteria</taxon>
        <taxon>Caulobacterales</taxon>
        <taxon>Caulobacteraceae</taxon>
        <taxon>Asticcacaulis</taxon>
    </lineage>
</organism>
<keyword evidence="5 6" id="KW-0804">Transcription</keyword>
<keyword evidence="9" id="KW-1185">Reference proteome</keyword>
<dbReference type="eggNOG" id="COG0781">
    <property type="taxonomic scope" value="Bacteria"/>
</dbReference>
<dbReference type="HAMAP" id="MF_00073">
    <property type="entry name" value="NusB"/>
    <property type="match status" value="1"/>
</dbReference>
<keyword evidence="4 6" id="KW-0805">Transcription regulation</keyword>
<protein>
    <recommendedName>
        <fullName evidence="6">Transcription antitermination protein NusB</fullName>
    </recommendedName>
    <alternativeName>
        <fullName evidence="6">Antitermination factor NusB</fullName>
    </alternativeName>
</protein>
<dbReference type="Pfam" id="PF01029">
    <property type="entry name" value="NusB"/>
    <property type="match status" value="1"/>
</dbReference>
<dbReference type="EMBL" id="GL883079">
    <property type="protein sequence ID" value="EGF90464.1"/>
    <property type="molecule type" value="Genomic_DNA"/>
</dbReference>
<proteinExistence type="inferred from homology"/>
<evidence type="ECO:0000259" key="7">
    <source>
        <dbReference type="Pfam" id="PF01029"/>
    </source>
</evidence>
<dbReference type="GO" id="GO:0003723">
    <property type="term" value="F:RNA binding"/>
    <property type="evidence" value="ECO:0007669"/>
    <property type="project" value="UniProtKB-UniRule"/>
</dbReference>
<evidence type="ECO:0000256" key="4">
    <source>
        <dbReference type="ARBA" id="ARBA00023015"/>
    </source>
</evidence>
<dbReference type="SUPFAM" id="SSF48013">
    <property type="entry name" value="NusB-like"/>
    <property type="match status" value="1"/>
</dbReference>
<dbReference type="STRING" id="715226.ABI_34860"/>
<dbReference type="GO" id="GO:0006353">
    <property type="term" value="P:DNA-templated transcription termination"/>
    <property type="evidence" value="ECO:0007669"/>
    <property type="project" value="UniProtKB-UniRule"/>
</dbReference>
<evidence type="ECO:0000313" key="9">
    <source>
        <dbReference type="Proteomes" id="UP000006512"/>
    </source>
</evidence>
<evidence type="ECO:0000256" key="1">
    <source>
        <dbReference type="ARBA" id="ARBA00005952"/>
    </source>
</evidence>
<dbReference type="GO" id="GO:0031564">
    <property type="term" value="P:transcription antitermination"/>
    <property type="evidence" value="ECO:0007669"/>
    <property type="project" value="UniProtKB-KW"/>
</dbReference>
<dbReference type="OrthoDB" id="9797817at2"/>
<comment type="similarity">
    <text evidence="1 6">Belongs to the NusB family.</text>
</comment>
<dbReference type="NCBIfam" id="TIGR01951">
    <property type="entry name" value="nusB"/>
    <property type="match status" value="1"/>
</dbReference>
<comment type="function">
    <text evidence="6">Involved in transcription antitermination. Required for transcription of ribosomal RNA (rRNA) genes. Binds specifically to the boxA antiterminator sequence of the ribosomal RNA (rrn) operons.</text>
</comment>
<keyword evidence="2 6" id="KW-0889">Transcription antitermination</keyword>
<gene>
    <name evidence="6 8" type="primary">nusB</name>
    <name evidence="8" type="ORF">ABI_34860</name>
</gene>
<evidence type="ECO:0000256" key="5">
    <source>
        <dbReference type="ARBA" id="ARBA00023163"/>
    </source>
</evidence>
<feature type="domain" description="NusB/RsmB/TIM44" evidence="7">
    <location>
        <begin position="36"/>
        <end position="169"/>
    </location>
</feature>